<dbReference type="RefSeq" id="WP_078790374.1">
    <property type="nucleotide sequence ID" value="NZ_FUWR01000010.1"/>
</dbReference>
<feature type="domain" description="Water stress and hypersensitive response" evidence="3">
    <location>
        <begin position="26"/>
        <end position="142"/>
    </location>
</feature>
<evidence type="ECO:0000313" key="5">
    <source>
        <dbReference type="Proteomes" id="UP000190102"/>
    </source>
</evidence>
<dbReference type="PROSITE" id="PS51257">
    <property type="entry name" value="PROKAR_LIPOPROTEIN"/>
    <property type="match status" value="1"/>
</dbReference>
<protein>
    <submittedName>
        <fullName evidence="4">Late embryogenesis abundant protein</fullName>
    </submittedName>
</protein>
<keyword evidence="2" id="KW-0732">Signal</keyword>
<evidence type="ECO:0000313" key="4">
    <source>
        <dbReference type="EMBL" id="SJZ94245.1"/>
    </source>
</evidence>
<dbReference type="InterPro" id="IPR045043">
    <property type="entry name" value="Lea14-like"/>
</dbReference>
<reference evidence="5" key="1">
    <citation type="submission" date="2017-02" db="EMBL/GenBank/DDBJ databases">
        <authorList>
            <person name="Varghese N."/>
            <person name="Submissions S."/>
        </authorList>
    </citation>
    <scope>NUCLEOTIDE SEQUENCE [LARGE SCALE GENOMIC DNA]</scope>
    <source>
        <strain evidence="5">ATCC BAA-34</strain>
    </source>
</reference>
<comment type="similarity">
    <text evidence="1">Belongs to the LEA type 2 family.</text>
</comment>
<keyword evidence="5" id="KW-1185">Reference proteome</keyword>
<proteinExistence type="inferred from homology"/>
<sequence>MKRFLLLIMLLSGLSGCAAVVTSPKVRLQQINPTGIDSAGLNIEVNLLVNNPNRFDLTLQDCSYTLQVAGLPFSSGATHQTTLFPGNKETQIKIPVRIRHADLLELLKRQLDLDHTPYHLTAVLQVDTPLGVSSIPLDHQGQLPIPPQYRPDAALQRLKSLFGPR</sequence>
<dbReference type="OrthoDB" id="5396289at2"/>
<feature type="chain" id="PRO_5012910849" evidence="2">
    <location>
        <begin position="19"/>
        <end position="165"/>
    </location>
</feature>
<dbReference type="GO" id="GO:0009269">
    <property type="term" value="P:response to desiccation"/>
    <property type="evidence" value="ECO:0007669"/>
    <property type="project" value="InterPro"/>
</dbReference>
<dbReference type="SUPFAM" id="SSF117070">
    <property type="entry name" value="LEA14-like"/>
    <property type="match status" value="1"/>
</dbReference>
<dbReference type="STRING" id="115783.SAMN02745119_02093"/>
<dbReference type="Gene3D" id="2.60.40.1820">
    <property type="match status" value="1"/>
</dbReference>
<dbReference type="EMBL" id="FUWR01000010">
    <property type="protein sequence ID" value="SJZ94245.1"/>
    <property type="molecule type" value="Genomic_DNA"/>
</dbReference>
<accession>A0A1T4PRR0</accession>
<feature type="signal peptide" evidence="2">
    <location>
        <begin position="1"/>
        <end position="18"/>
    </location>
</feature>
<gene>
    <name evidence="4" type="ORF">SAMN02745119_02093</name>
</gene>
<dbReference type="InterPro" id="IPR004864">
    <property type="entry name" value="LEA_2"/>
</dbReference>
<dbReference type="InterPro" id="IPR013990">
    <property type="entry name" value="WHy-dom"/>
</dbReference>
<dbReference type="SMART" id="SM00769">
    <property type="entry name" value="WHy"/>
    <property type="match status" value="1"/>
</dbReference>
<dbReference type="PANTHER" id="PTHR31459:SF2">
    <property type="entry name" value="OS03G0843300 PROTEIN"/>
    <property type="match status" value="1"/>
</dbReference>
<evidence type="ECO:0000256" key="1">
    <source>
        <dbReference type="ARBA" id="ARBA00005960"/>
    </source>
</evidence>
<dbReference type="Pfam" id="PF03168">
    <property type="entry name" value="LEA_2"/>
    <property type="match status" value="1"/>
</dbReference>
<dbReference type="PANTHER" id="PTHR31459">
    <property type="match status" value="1"/>
</dbReference>
<dbReference type="Proteomes" id="UP000190102">
    <property type="component" value="Unassembled WGS sequence"/>
</dbReference>
<dbReference type="AlphaFoldDB" id="A0A1T4PRR0"/>
<name>A0A1T4PRR0_9BACT</name>
<evidence type="ECO:0000256" key="2">
    <source>
        <dbReference type="SAM" id="SignalP"/>
    </source>
</evidence>
<evidence type="ECO:0000259" key="3">
    <source>
        <dbReference type="SMART" id="SM00769"/>
    </source>
</evidence>
<organism evidence="4 5">
    <name type="scientific">Trichlorobacter thiogenes</name>
    <dbReference type="NCBI Taxonomy" id="115783"/>
    <lineage>
        <taxon>Bacteria</taxon>
        <taxon>Pseudomonadati</taxon>
        <taxon>Thermodesulfobacteriota</taxon>
        <taxon>Desulfuromonadia</taxon>
        <taxon>Geobacterales</taxon>
        <taxon>Geobacteraceae</taxon>
        <taxon>Trichlorobacter</taxon>
    </lineage>
</organism>